<evidence type="ECO:0000313" key="3">
    <source>
        <dbReference type="EMBL" id="KAH9643060.1"/>
    </source>
</evidence>
<feature type="chain" id="PRO_5037264782" evidence="2">
    <location>
        <begin position="24"/>
        <end position="414"/>
    </location>
</feature>
<comment type="caution">
    <text evidence="3">The sequence shown here is derived from an EMBL/GenBank/DDBJ whole genome shotgun (WGS) entry which is preliminary data.</text>
</comment>
<evidence type="ECO:0000256" key="2">
    <source>
        <dbReference type="SAM" id="SignalP"/>
    </source>
</evidence>
<feature type="compositionally biased region" description="Low complexity" evidence="1">
    <location>
        <begin position="302"/>
        <end position="324"/>
    </location>
</feature>
<proteinExistence type="predicted"/>
<evidence type="ECO:0000256" key="1">
    <source>
        <dbReference type="SAM" id="MobiDB-lite"/>
    </source>
</evidence>
<dbReference type="Proteomes" id="UP000814243">
    <property type="component" value="Unassembled WGS sequence"/>
</dbReference>
<dbReference type="AlphaFoldDB" id="A0A922MSZ4"/>
<feature type="compositionally biased region" description="Low complexity" evidence="1">
    <location>
        <begin position="119"/>
        <end position="135"/>
    </location>
</feature>
<keyword evidence="2" id="KW-0732">Signal</keyword>
<dbReference type="EMBL" id="JACEFF010000160">
    <property type="protein sequence ID" value="KAH9643060.1"/>
    <property type="molecule type" value="Genomic_DNA"/>
</dbReference>
<organism evidence="3 4">
    <name type="scientific">Spodoptera exigua</name>
    <name type="common">Beet armyworm</name>
    <name type="synonym">Noctua fulgens</name>
    <dbReference type="NCBI Taxonomy" id="7107"/>
    <lineage>
        <taxon>Eukaryota</taxon>
        <taxon>Metazoa</taxon>
        <taxon>Ecdysozoa</taxon>
        <taxon>Arthropoda</taxon>
        <taxon>Hexapoda</taxon>
        <taxon>Insecta</taxon>
        <taxon>Pterygota</taxon>
        <taxon>Neoptera</taxon>
        <taxon>Endopterygota</taxon>
        <taxon>Lepidoptera</taxon>
        <taxon>Glossata</taxon>
        <taxon>Ditrysia</taxon>
        <taxon>Noctuoidea</taxon>
        <taxon>Noctuidae</taxon>
        <taxon>Amphipyrinae</taxon>
        <taxon>Spodoptera</taxon>
    </lineage>
</organism>
<accession>A0A922MSZ4</accession>
<reference evidence="3" key="1">
    <citation type="journal article" date="2021" name="G3 (Bethesda)">
        <title>Genome and transcriptome analysis of the beet armyworm Spodoptera exigua reveals targets for pest control. .</title>
        <authorList>
            <person name="Simon S."/>
            <person name="Breeschoten T."/>
            <person name="Jansen H.J."/>
            <person name="Dirks R.P."/>
            <person name="Schranz M.E."/>
            <person name="Ros V.I.D."/>
        </authorList>
    </citation>
    <scope>NUCLEOTIDE SEQUENCE</scope>
    <source>
        <strain evidence="3">TB_SE_WUR_2020</strain>
    </source>
</reference>
<protein>
    <submittedName>
        <fullName evidence="3">Uncharacterized protein</fullName>
    </submittedName>
</protein>
<sequence>MLRIVHGPYKAIILLVLCSGICGLKINRNGVNDNIQRDNLDILSPQLVEPSIEEENELEVAAENENGLFITTVEEFRNQNEGSVEKAANGVADDVIKRQRRQATHAYSPLYPQLPSGPPYNYQQQPGYNPYTTQPNQLQPGYNPYSPNPQQPGYNPYTQNPNQQPTSYNPYTPNPNQHPSGYNPYAPNANQHPSYNSSSVNPYQRPSQWNPNSYNSSRPGTSYNPTPSPYNPSGQNPYNPHSNYPFSNTSTAGYPYKPPYGQHPIQNQTFNSSPYPGGYRPPNSTYSTPIPSYNNRPGQNVYNSSYPGQSPYSNNYPSSGNMYPVQPFNATGQRPPYSSPGQYPPYNSNNSSPLPMQPNGSPYGQSPYNNSNYNPYNPSAPNYPQNQGQNNFFYPQNNTAYDPRRVPPQNFSYH</sequence>
<feature type="compositionally biased region" description="Polar residues" evidence="1">
    <location>
        <begin position="151"/>
        <end position="164"/>
    </location>
</feature>
<feature type="compositionally biased region" description="Low complexity" evidence="1">
    <location>
        <begin position="361"/>
        <end position="387"/>
    </location>
</feature>
<feature type="compositionally biased region" description="Polar residues" evidence="1">
    <location>
        <begin position="264"/>
        <end position="274"/>
    </location>
</feature>
<feature type="compositionally biased region" description="Low complexity" evidence="1">
    <location>
        <begin position="335"/>
        <end position="354"/>
    </location>
</feature>
<feature type="compositionally biased region" description="Polar residues" evidence="1">
    <location>
        <begin position="282"/>
        <end position="301"/>
    </location>
</feature>
<feature type="compositionally biased region" description="Polar residues" evidence="1">
    <location>
        <begin position="388"/>
        <end position="400"/>
    </location>
</feature>
<feature type="region of interest" description="Disordered" evidence="1">
    <location>
        <begin position="106"/>
        <end position="414"/>
    </location>
</feature>
<gene>
    <name evidence="3" type="ORF">HF086_018413</name>
</gene>
<feature type="compositionally biased region" description="Low complexity" evidence="1">
    <location>
        <begin position="165"/>
        <end position="175"/>
    </location>
</feature>
<feature type="compositionally biased region" description="Polar residues" evidence="1">
    <location>
        <begin position="188"/>
        <end position="220"/>
    </location>
</feature>
<feature type="compositionally biased region" description="Polar residues" evidence="1">
    <location>
        <begin position="234"/>
        <end position="252"/>
    </location>
</feature>
<name>A0A922MSZ4_SPOEX</name>
<evidence type="ECO:0000313" key="4">
    <source>
        <dbReference type="Proteomes" id="UP000814243"/>
    </source>
</evidence>
<feature type="signal peptide" evidence="2">
    <location>
        <begin position="1"/>
        <end position="23"/>
    </location>
</feature>